<keyword evidence="2 3" id="KW-0040">ANK repeat</keyword>
<dbReference type="PROSITE" id="PS50297">
    <property type="entry name" value="ANK_REP_REGION"/>
    <property type="match status" value="2"/>
</dbReference>
<dbReference type="PROSITE" id="PS50088">
    <property type="entry name" value="ANK_REPEAT"/>
    <property type="match status" value="2"/>
</dbReference>
<feature type="repeat" description="ANK" evidence="3">
    <location>
        <begin position="72"/>
        <end position="104"/>
    </location>
</feature>
<evidence type="ECO:0000256" key="1">
    <source>
        <dbReference type="ARBA" id="ARBA00022737"/>
    </source>
</evidence>
<dbReference type="Pfam" id="PF12796">
    <property type="entry name" value="Ank_2"/>
    <property type="match status" value="1"/>
</dbReference>
<keyword evidence="1" id="KW-0677">Repeat</keyword>
<dbReference type="InterPro" id="IPR002110">
    <property type="entry name" value="Ankyrin_rpt"/>
</dbReference>
<gene>
    <name evidence="4" type="ORF">TCAL_00689</name>
</gene>
<keyword evidence="5" id="KW-1185">Reference proteome</keyword>
<accession>A0A553PC72</accession>
<protein>
    <submittedName>
        <fullName evidence="4">Uncharacterized protein</fullName>
    </submittedName>
</protein>
<evidence type="ECO:0000313" key="4">
    <source>
        <dbReference type="EMBL" id="TRY75285.1"/>
    </source>
</evidence>
<dbReference type="STRING" id="6832.A0A553PC72"/>
<dbReference type="AlphaFoldDB" id="A0A553PC72"/>
<evidence type="ECO:0000313" key="5">
    <source>
        <dbReference type="Proteomes" id="UP000318571"/>
    </source>
</evidence>
<dbReference type="PANTHER" id="PTHR24198">
    <property type="entry name" value="ANKYRIN REPEAT AND PROTEIN KINASE DOMAIN-CONTAINING PROTEIN"/>
    <property type="match status" value="1"/>
</dbReference>
<dbReference type="Gene3D" id="1.25.40.20">
    <property type="entry name" value="Ankyrin repeat-containing domain"/>
    <property type="match status" value="1"/>
</dbReference>
<feature type="repeat" description="ANK" evidence="3">
    <location>
        <begin position="39"/>
        <end position="71"/>
    </location>
</feature>
<dbReference type="Proteomes" id="UP000318571">
    <property type="component" value="Chromosome 2"/>
</dbReference>
<dbReference type="OrthoDB" id="10038298at2759"/>
<name>A0A553PC72_TIGCA</name>
<dbReference type="SMART" id="SM00248">
    <property type="entry name" value="ANK"/>
    <property type="match status" value="2"/>
</dbReference>
<sequence length="144" mass="16228">MQSETPRQRLFAAAWRGEEIKVKDIILKEKVPINAWDENHVTALRFTAQYGHYDLTVFLLDHGADPNIKAHDKIDPLLAAIEKGHKEIVQLLLQRGANIHSQAKGTNGLLLSREKGHTEIEAILLEAGAKEKLAFWQDKKCSIT</sequence>
<dbReference type="PANTHER" id="PTHR24198:SF165">
    <property type="entry name" value="ANKYRIN REPEAT-CONTAINING PROTEIN-RELATED"/>
    <property type="match status" value="1"/>
</dbReference>
<dbReference type="EMBL" id="VCGU01000005">
    <property type="protein sequence ID" value="TRY75285.1"/>
    <property type="molecule type" value="Genomic_DNA"/>
</dbReference>
<evidence type="ECO:0000256" key="2">
    <source>
        <dbReference type="ARBA" id="ARBA00023043"/>
    </source>
</evidence>
<dbReference type="InterPro" id="IPR036770">
    <property type="entry name" value="Ankyrin_rpt-contain_sf"/>
</dbReference>
<proteinExistence type="predicted"/>
<evidence type="ECO:0000256" key="3">
    <source>
        <dbReference type="PROSITE-ProRule" id="PRU00023"/>
    </source>
</evidence>
<dbReference type="OMA" id="HYNIAKY"/>
<reference evidence="4 5" key="1">
    <citation type="journal article" date="2018" name="Nat. Ecol. Evol.">
        <title>Genomic signatures of mitonuclear coevolution across populations of Tigriopus californicus.</title>
        <authorList>
            <person name="Barreto F.S."/>
            <person name="Watson E.T."/>
            <person name="Lima T.G."/>
            <person name="Willett C.S."/>
            <person name="Edmands S."/>
            <person name="Li W."/>
            <person name="Burton R.S."/>
        </authorList>
    </citation>
    <scope>NUCLEOTIDE SEQUENCE [LARGE SCALE GENOMIC DNA]</scope>
    <source>
        <strain evidence="4 5">San Diego</strain>
    </source>
</reference>
<organism evidence="4 5">
    <name type="scientific">Tigriopus californicus</name>
    <name type="common">Marine copepod</name>
    <dbReference type="NCBI Taxonomy" id="6832"/>
    <lineage>
        <taxon>Eukaryota</taxon>
        <taxon>Metazoa</taxon>
        <taxon>Ecdysozoa</taxon>
        <taxon>Arthropoda</taxon>
        <taxon>Crustacea</taxon>
        <taxon>Multicrustacea</taxon>
        <taxon>Hexanauplia</taxon>
        <taxon>Copepoda</taxon>
        <taxon>Harpacticoida</taxon>
        <taxon>Harpacticidae</taxon>
        <taxon>Tigriopus</taxon>
    </lineage>
</organism>
<comment type="caution">
    <text evidence="4">The sequence shown here is derived from an EMBL/GenBank/DDBJ whole genome shotgun (WGS) entry which is preliminary data.</text>
</comment>
<dbReference type="SUPFAM" id="SSF48403">
    <property type="entry name" value="Ankyrin repeat"/>
    <property type="match status" value="1"/>
</dbReference>